<feature type="compositionally biased region" description="Polar residues" evidence="1">
    <location>
        <begin position="232"/>
        <end position="255"/>
    </location>
</feature>
<feature type="region of interest" description="Disordered" evidence="1">
    <location>
        <begin position="232"/>
        <end position="268"/>
    </location>
</feature>
<gene>
    <name evidence="4" type="ORF">BN869_000007148_1</name>
</gene>
<feature type="chain" id="PRO_5002117960" description="Mid2 domain-containing protein" evidence="3">
    <location>
        <begin position="25"/>
        <end position="268"/>
    </location>
</feature>
<evidence type="ECO:0000256" key="2">
    <source>
        <dbReference type="SAM" id="Phobius"/>
    </source>
</evidence>
<protein>
    <recommendedName>
        <fullName evidence="5">Mid2 domain-containing protein</fullName>
    </recommendedName>
</protein>
<feature type="signal peptide" evidence="3">
    <location>
        <begin position="1"/>
        <end position="24"/>
    </location>
</feature>
<feature type="transmembrane region" description="Helical" evidence="2">
    <location>
        <begin position="199"/>
        <end position="222"/>
    </location>
</feature>
<evidence type="ECO:0008006" key="5">
    <source>
        <dbReference type="Google" id="ProtNLM"/>
    </source>
</evidence>
<evidence type="ECO:0000256" key="1">
    <source>
        <dbReference type="SAM" id="MobiDB-lite"/>
    </source>
</evidence>
<sequence length="268" mass="28490">MAFFRGCLVPVAILLALFPSNSTAECYYPSGKLAPNDTPCRDDTSNSVCCGQGYACLSNGICQATGEELLKPGATEFRSSSCPSFCVDTNVDNLAGGMGIAKCPNTSRDLYWCINKNQRSFNCTEQQNILFFPGTPTVITTIGVSPSTTSQVTSTVSTSSTKLNSTATSTSATTTTVEATMTIKPRTGGNSGDNDKGPIIGGAVGGAFAVLLIGSLAIWLIWRHRKRSAQTMQEQTHQLQEQTPKSPYETLNPTDIQPRGPHEAPTES</sequence>
<keyword evidence="3" id="KW-0732">Signal</keyword>
<keyword evidence="2" id="KW-1133">Transmembrane helix</keyword>
<accession>A0A0B7K7X4</accession>
<dbReference type="EMBL" id="CDPU01000021">
    <property type="protein sequence ID" value="CEO51090.1"/>
    <property type="molecule type" value="Genomic_DNA"/>
</dbReference>
<keyword evidence="2" id="KW-0812">Transmembrane</keyword>
<proteinExistence type="predicted"/>
<reference evidence="4" key="1">
    <citation type="submission" date="2015-01" db="EMBL/GenBank/DDBJ databases">
        <authorList>
            <person name="Durling Mikael"/>
        </authorList>
    </citation>
    <scope>NUCLEOTIDE SEQUENCE</scope>
</reference>
<evidence type="ECO:0000256" key="3">
    <source>
        <dbReference type="SAM" id="SignalP"/>
    </source>
</evidence>
<evidence type="ECO:0000313" key="4">
    <source>
        <dbReference type="EMBL" id="CEO51090.1"/>
    </source>
</evidence>
<keyword evidence="2" id="KW-0472">Membrane</keyword>
<organism evidence="4">
    <name type="scientific">Bionectria ochroleuca</name>
    <name type="common">Gliocladium roseum</name>
    <dbReference type="NCBI Taxonomy" id="29856"/>
    <lineage>
        <taxon>Eukaryota</taxon>
        <taxon>Fungi</taxon>
        <taxon>Dikarya</taxon>
        <taxon>Ascomycota</taxon>
        <taxon>Pezizomycotina</taxon>
        <taxon>Sordariomycetes</taxon>
        <taxon>Hypocreomycetidae</taxon>
        <taxon>Hypocreales</taxon>
        <taxon>Bionectriaceae</taxon>
        <taxon>Clonostachys</taxon>
    </lineage>
</organism>
<dbReference type="AlphaFoldDB" id="A0A0B7K7X4"/>
<name>A0A0B7K7X4_BIOOC</name>
<dbReference type="CDD" id="cd12087">
    <property type="entry name" value="TM_EGFR-like"/>
    <property type="match status" value="1"/>
</dbReference>